<evidence type="ECO:0000313" key="8">
    <source>
        <dbReference type="Proteomes" id="UP001595711"/>
    </source>
</evidence>
<reference evidence="8" key="1">
    <citation type="journal article" date="2019" name="Int. J. Syst. Evol. Microbiol.">
        <title>The Global Catalogue of Microorganisms (GCM) 10K type strain sequencing project: providing services to taxonomists for standard genome sequencing and annotation.</title>
        <authorList>
            <consortium name="The Broad Institute Genomics Platform"/>
            <consortium name="The Broad Institute Genome Sequencing Center for Infectious Disease"/>
            <person name="Wu L."/>
            <person name="Ma J."/>
        </authorList>
    </citation>
    <scope>NUCLEOTIDE SEQUENCE [LARGE SCALE GENOMIC DNA]</scope>
    <source>
        <strain evidence="8">KCTC 42182</strain>
    </source>
</reference>
<keyword evidence="2" id="KW-1003">Cell membrane</keyword>
<sequence>MMDDAELLLRGILLGLAVAAPVGPIGVLCIQRCLAGGFWAGFSGGIGTAVADAVYAALAAAGFAALAGVTGPVQDWLRWGGAALIAWLGWRAMTARPATQGAAAQAAVTPAMAPPLRLLVVTFLLTMSNPTTILSFAALFAALGLAAGAPLHASVAAVAGVFAGSLLWWAILSGTVSLLRQRISDESRHWINRIAGFALIAFAVALIV</sequence>
<accession>A0ABV7VHI3</accession>
<comment type="caution">
    <text evidence="7">The sequence shown here is derived from an EMBL/GenBank/DDBJ whole genome shotgun (WGS) entry which is preliminary data.</text>
</comment>
<evidence type="ECO:0000256" key="3">
    <source>
        <dbReference type="ARBA" id="ARBA00022692"/>
    </source>
</evidence>
<proteinExistence type="predicted"/>
<dbReference type="RefSeq" id="WP_379728316.1">
    <property type="nucleotide sequence ID" value="NZ_JBHRYJ010000003.1"/>
</dbReference>
<dbReference type="PANTHER" id="PTHR30086">
    <property type="entry name" value="ARGININE EXPORTER PROTEIN ARGO"/>
    <property type="match status" value="1"/>
</dbReference>
<feature type="transmembrane region" description="Helical" evidence="6">
    <location>
        <begin position="155"/>
        <end position="178"/>
    </location>
</feature>
<keyword evidence="4 6" id="KW-1133">Transmembrane helix</keyword>
<feature type="transmembrane region" description="Helical" evidence="6">
    <location>
        <begin position="190"/>
        <end position="207"/>
    </location>
</feature>
<evidence type="ECO:0000256" key="1">
    <source>
        <dbReference type="ARBA" id="ARBA00004651"/>
    </source>
</evidence>
<dbReference type="PANTHER" id="PTHR30086:SF20">
    <property type="entry name" value="ARGININE EXPORTER PROTEIN ARGO-RELATED"/>
    <property type="match status" value="1"/>
</dbReference>
<comment type="subcellular location">
    <subcellularLocation>
        <location evidence="1">Cell membrane</location>
        <topology evidence="1">Multi-pass membrane protein</topology>
    </subcellularLocation>
</comment>
<feature type="transmembrane region" description="Helical" evidence="6">
    <location>
        <begin position="12"/>
        <end position="30"/>
    </location>
</feature>
<evidence type="ECO:0000313" key="7">
    <source>
        <dbReference type="EMBL" id="MFC3676976.1"/>
    </source>
</evidence>
<keyword evidence="8" id="KW-1185">Reference proteome</keyword>
<evidence type="ECO:0000256" key="2">
    <source>
        <dbReference type="ARBA" id="ARBA00022475"/>
    </source>
</evidence>
<dbReference type="Proteomes" id="UP001595711">
    <property type="component" value="Unassembled WGS sequence"/>
</dbReference>
<feature type="transmembrane region" description="Helical" evidence="6">
    <location>
        <begin position="118"/>
        <end position="143"/>
    </location>
</feature>
<evidence type="ECO:0000256" key="5">
    <source>
        <dbReference type="ARBA" id="ARBA00023136"/>
    </source>
</evidence>
<dbReference type="InterPro" id="IPR001123">
    <property type="entry name" value="LeuE-type"/>
</dbReference>
<feature type="transmembrane region" description="Helical" evidence="6">
    <location>
        <begin position="37"/>
        <end position="64"/>
    </location>
</feature>
<gene>
    <name evidence="7" type="ORF">ACFOOQ_15565</name>
</gene>
<protein>
    <submittedName>
        <fullName evidence="7">LysE family translocator</fullName>
    </submittedName>
</protein>
<keyword evidence="3 6" id="KW-0812">Transmembrane</keyword>
<organism evidence="7 8">
    <name type="scientific">Ferrovibrio xuzhouensis</name>
    <dbReference type="NCBI Taxonomy" id="1576914"/>
    <lineage>
        <taxon>Bacteria</taxon>
        <taxon>Pseudomonadati</taxon>
        <taxon>Pseudomonadota</taxon>
        <taxon>Alphaproteobacteria</taxon>
        <taxon>Rhodospirillales</taxon>
        <taxon>Rhodospirillaceae</taxon>
        <taxon>Ferrovibrio</taxon>
    </lineage>
</organism>
<dbReference type="Pfam" id="PF01810">
    <property type="entry name" value="LysE"/>
    <property type="match status" value="1"/>
</dbReference>
<name>A0ABV7VHI3_9PROT</name>
<evidence type="ECO:0000256" key="6">
    <source>
        <dbReference type="SAM" id="Phobius"/>
    </source>
</evidence>
<evidence type="ECO:0000256" key="4">
    <source>
        <dbReference type="ARBA" id="ARBA00022989"/>
    </source>
</evidence>
<keyword evidence="5 6" id="KW-0472">Membrane</keyword>
<dbReference type="EMBL" id="JBHRYJ010000003">
    <property type="protein sequence ID" value="MFC3676976.1"/>
    <property type="molecule type" value="Genomic_DNA"/>
</dbReference>